<dbReference type="InterPro" id="IPR011551">
    <property type="entry name" value="NTP_PyrPHydrolase_MazG"/>
</dbReference>
<evidence type="ECO:0000259" key="1">
    <source>
        <dbReference type="Pfam" id="PF03819"/>
    </source>
</evidence>
<dbReference type="PANTHER" id="PTHR30522">
    <property type="entry name" value="NUCLEOSIDE TRIPHOSPHATE PYROPHOSPHOHYDROLASE"/>
    <property type="match status" value="1"/>
</dbReference>
<dbReference type="GO" id="GO:0046061">
    <property type="term" value="P:dATP catabolic process"/>
    <property type="evidence" value="ECO:0007669"/>
    <property type="project" value="TreeGrafter"/>
</dbReference>
<dbReference type="RefSeq" id="WP_095660440.1">
    <property type="nucleotide sequence ID" value="NZ_CP019688.1"/>
</dbReference>
<proteinExistence type="predicted"/>
<gene>
    <name evidence="2" type="primary">mazG</name>
    <name evidence="2" type="ORF">CGLAU_09275</name>
</gene>
<dbReference type="Pfam" id="PF03819">
    <property type="entry name" value="MazG"/>
    <property type="match status" value="1"/>
</dbReference>
<dbReference type="Proteomes" id="UP000217209">
    <property type="component" value="Chromosome"/>
</dbReference>
<dbReference type="InterPro" id="IPR048015">
    <property type="entry name" value="NTP-PPase_MazG-like_N"/>
</dbReference>
<dbReference type="AlphaFoldDB" id="A0A1Q2HY57"/>
<name>A0A1Q2HY57_9CORY</name>
<dbReference type="SUPFAM" id="SSF101386">
    <property type="entry name" value="all-alpha NTP pyrophosphatases"/>
    <property type="match status" value="1"/>
</dbReference>
<evidence type="ECO:0000313" key="2">
    <source>
        <dbReference type="EMBL" id="AQQ15806.1"/>
    </source>
</evidence>
<accession>A0A1Q2HY57</accession>
<dbReference type="CDD" id="cd11528">
    <property type="entry name" value="NTP-PPase_MazG_Nterm"/>
    <property type="match status" value="1"/>
</dbReference>
<protein>
    <submittedName>
        <fullName evidence="2">Nucleoside triphosphate pyrophosphohydrolase</fullName>
        <ecNumber evidence="2">3.6.1.8</ecNumber>
    </submittedName>
</protein>
<dbReference type="GO" id="GO:0006203">
    <property type="term" value="P:dGTP catabolic process"/>
    <property type="evidence" value="ECO:0007669"/>
    <property type="project" value="TreeGrafter"/>
</dbReference>
<dbReference type="GO" id="GO:0046076">
    <property type="term" value="P:dTTP catabolic process"/>
    <property type="evidence" value="ECO:0007669"/>
    <property type="project" value="TreeGrafter"/>
</dbReference>
<reference evidence="2 3" key="1">
    <citation type="submission" date="2016-12" db="EMBL/GenBank/DDBJ databases">
        <authorList>
            <person name="Song W.-J."/>
            <person name="Kurnit D.M."/>
        </authorList>
    </citation>
    <scope>NUCLEOTIDE SEQUENCE [LARGE SCALE GENOMIC DNA]</scope>
    <source>
        <strain evidence="2 3">DSM 30827</strain>
    </source>
</reference>
<sequence>MVVLVLDPRWPDMIPVEVLNQIRGPVTYTGDVPAHARSLPRTDTTDTTAEPWLVTTDESVAPADAEIIRVPSLDDPVYQAVRVMHAARTRGEWEQAMTHTSLLPYLREEAAELAEAIEQEASEEELLTELSDVLLQVLFHSEIASERGAFSFPDVAGAFVAKMRSRAPYIFDGSTGPVDIETQDRLWAEGKAREKH</sequence>
<dbReference type="EMBL" id="CP019688">
    <property type="protein sequence ID" value="AQQ15806.1"/>
    <property type="molecule type" value="Genomic_DNA"/>
</dbReference>
<dbReference type="PANTHER" id="PTHR30522:SF0">
    <property type="entry name" value="NUCLEOSIDE TRIPHOSPHATE PYROPHOSPHOHYDROLASE"/>
    <property type="match status" value="1"/>
</dbReference>
<dbReference type="KEGG" id="cgv:CGLAU_09275"/>
<dbReference type="GO" id="GO:0047693">
    <property type="term" value="F:ATP diphosphatase activity"/>
    <property type="evidence" value="ECO:0007669"/>
    <property type="project" value="UniProtKB-EC"/>
</dbReference>
<dbReference type="OrthoDB" id="9808939at2"/>
<organism evidence="2 3">
    <name type="scientific">Corynebacterium glaucum</name>
    <dbReference type="NCBI Taxonomy" id="187491"/>
    <lineage>
        <taxon>Bacteria</taxon>
        <taxon>Bacillati</taxon>
        <taxon>Actinomycetota</taxon>
        <taxon>Actinomycetes</taxon>
        <taxon>Mycobacteriales</taxon>
        <taxon>Corynebacteriaceae</taxon>
        <taxon>Corynebacterium</taxon>
    </lineage>
</organism>
<keyword evidence="3" id="KW-1185">Reference proteome</keyword>
<evidence type="ECO:0000313" key="3">
    <source>
        <dbReference type="Proteomes" id="UP000217209"/>
    </source>
</evidence>
<dbReference type="GO" id="GO:0046052">
    <property type="term" value="P:UTP catabolic process"/>
    <property type="evidence" value="ECO:0007669"/>
    <property type="project" value="TreeGrafter"/>
</dbReference>
<dbReference type="Gene3D" id="1.10.287.1080">
    <property type="entry name" value="MazG-like"/>
    <property type="match status" value="1"/>
</dbReference>
<feature type="domain" description="NTP pyrophosphohydrolase MazG-like" evidence="1">
    <location>
        <begin position="98"/>
        <end position="171"/>
    </location>
</feature>
<dbReference type="GO" id="GO:0046081">
    <property type="term" value="P:dUTP catabolic process"/>
    <property type="evidence" value="ECO:0007669"/>
    <property type="project" value="TreeGrafter"/>
</dbReference>
<dbReference type="InterPro" id="IPR004518">
    <property type="entry name" value="MazG-like_dom"/>
</dbReference>
<dbReference type="EC" id="3.6.1.8" evidence="2"/>
<dbReference type="GO" id="GO:0046047">
    <property type="term" value="P:TTP catabolic process"/>
    <property type="evidence" value="ECO:0007669"/>
    <property type="project" value="TreeGrafter"/>
</dbReference>
<keyword evidence="2" id="KW-0378">Hydrolase</keyword>